<sequence>ARLEFQDGNNPLKYPPPILCLGDQKLQTENLQLVVPRKNPDGTLTIPQGIKITDISKLTSNHSGAGNSVISLGEKIHVVFPASKGPPKLKGTPQCIVTFDRRTGRLTKPILLGMGMGDGDAPDSHNIPAISADNKGYLHVILSAHNQPFQYTHSLKPNSTTDGWTVPKNIGYVKKGKNVLYQYSYVALICDKKNTLHLVGRLRDENARATLTYMRKKEGQGWEKPRSLVVPFHTGYSGYYHRLNIDRKGRLFLSYSYIGNYLSLEAIAAYRSKWPREKVPPWKKQSQYQKGDFLHYYTKPHDPAMLMSDDGGDTWRLALTDDFTSALLQPNSEK</sequence>
<dbReference type="EMBL" id="LAZR01056417">
    <property type="protein sequence ID" value="KKK74233.1"/>
    <property type="molecule type" value="Genomic_DNA"/>
</dbReference>
<dbReference type="Pfam" id="PF15892">
    <property type="entry name" value="BNR_4"/>
    <property type="match status" value="1"/>
</dbReference>
<proteinExistence type="predicted"/>
<evidence type="ECO:0008006" key="2">
    <source>
        <dbReference type="Google" id="ProtNLM"/>
    </source>
</evidence>
<organism evidence="1">
    <name type="scientific">marine sediment metagenome</name>
    <dbReference type="NCBI Taxonomy" id="412755"/>
    <lineage>
        <taxon>unclassified sequences</taxon>
        <taxon>metagenomes</taxon>
        <taxon>ecological metagenomes</taxon>
    </lineage>
</organism>
<feature type="non-terminal residue" evidence="1">
    <location>
        <position position="1"/>
    </location>
</feature>
<accession>A0A0F8XYY6</accession>
<evidence type="ECO:0000313" key="1">
    <source>
        <dbReference type="EMBL" id="KKK74233.1"/>
    </source>
</evidence>
<comment type="caution">
    <text evidence="1">The sequence shown here is derived from an EMBL/GenBank/DDBJ whole genome shotgun (WGS) entry which is preliminary data.</text>
</comment>
<protein>
    <recommendedName>
        <fullName evidence="2">Sialidase domain-containing protein</fullName>
    </recommendedName>
</protein>
<name>A0A0F8XYY6_9ZZZZ</name>
<reference evidence="1" key="1">
    <citation type="journal article" date="2015" name="Nature">
        <title>Complex archaea that bridge the gap between prokaryotes and eukaryotes.</title>
        <authorList>
            <person name="Spang A."/>
            <person name="Saw J.H."/>
            <person name="Jorgensen S.L."/>
            <person name="Zaremba-Niedzwiedzka K."/>
            <person name="Martijn J."/>
            <person name="Lind A.E."/>
            <person name="van Eijk R."/>
            <person name="Schleper C."/>
            <person name="Guy L."/>
            <person name="Ettema T.J."/>
        </authorList>
    </citation>
    <scope>NUCLEOTIDE SEQUENCE</scope>
</reference>
<gene>
    <name evidence="1" type="ORF">LCGC14_2885810</name>
</gene>
<dbReference type="AlphaFoldDB" id="A0A0F8XYY6"/>